<evidence type="ECO:0000313" key="6">
    <source>
        <dbReference type="Proteomes" id="UP000799757"/>
    </source>
</evidence>
<sequence>MSVVLQLVYFICTLSVGISIGYTSGRPLTVDKYGLLGPSGALLKTFHYNRTFSLPPNPTTNDAWDSLFPQGSGFIQHPALAPNQSGIAVFHQLHCLNGLRKQYYAALDQNRNNDTMEIEARSGDGHVNPAHARHCFDLIRQSLMCAADTNIEPVNADLGGITGWGGERKCRDFQSVFEWAGRWAYVDADSDDMNQ</sequence>
<accession>A0A6A6XSW6</accession>
<dbReference type="GO" id="GO:0016491">
    <property type="term" value="F:oxidoreductase activity"/>
    <property type="evidence" value="ECO:0007669"/>
    <property type="project" value="UniProtKB-KW"/>
</dbReference>
<feature type="chain" id="PRO_5025487100" description="Oxidase ustYa" evidence="4">
    <location>
        <begin position="26"/>
        <end position="195"/>
    </location>
</feature>
<keyword evidence="2" id="KW-0560">Oxidoreductase</keyword>
<feature type="signal peptide" evidence="4">
    <location>
        <begin position="1"/>
        <end position="25"/>
    </location>
</feature>
<dbReference type="EMBL" id="MU001760">
    <property type="protein sequence ID" value="KAF2799681.1"/>
    <property type="molecule type" value="Genomic_DNA"/>
</dbReference>
<evidence type="ECO:0000313" key="5">
    <source>
        <dbReference type="EMBL" id="KAF2799681.1"/>
    </source>
</evidence>
<name>A0A6A6XSW6_9PLEO</name>
<keyword evidence="4" id="KW-0732">Signal</keyword>
<reference evidence="5" key="1">
    <citation type="journal article" date="2020" name="Stud. Mycol.">
        <title>101 Dothideomycetes genomes: a test case for predicting lifestyles and emergence of pathogens.</title>
        <authorList>
            <person name="Haridas S."/>
            <person name="Albert R."/>
            <person name="Binder M."/>
            <person name="Bloem J."/>
            <person name="Labutti K."/>
            <person name="Salamov A."/>
            <person name="Andreopoulos B."/>
            <person name="Baker S."/>
            <person name="Barry K."/>
            <person name="Bills G."/>
            <person name="Bluhm B."/>
            <person name="Cannon C."/>
            <person name="Castanera R."/>
            <person name="Culley D."/>
            <person name="Daum C."/>
            <person name="Ezra D."/>
            <person name="Gonzalez J."/>
            <person name="Henrissat B."/>
            <person name="Kuo A."/>
            <person name="Liang C."/>
            <person name="Lipzen A."/>
            <person name="Lutzoni F."/>
            <person name="Magnuson J."/>
            <person name="Mondo S."/>
            <person name="Nolan M."/>
            <person name="Ohm R."/>
            <person name="Pangilinan J."/>
            <person name="Park H.-J."/>
            <person name="Ramirez L."/>
            <person name="Alfaro M."/>
            <person name="Sun H."/>
            <person name="Tritt A."/>
            <person name="Yoshinaga Y."/>
            <person name="Zwiers L.-H."/>
            <person name="Turgeon B."/>
            <person name="Goodwin S."/>
            <person name="Spatafora J."/>
            <person name="Crous P."/>
            <person name="Grigoriev I."/>
        </authorList>
    </citation>
    <scope>NUCLEOTIDE SEQUENCE</scope>
    <source>
        <strain evidence="5">CBS 109.77</strain>
    </source>
</reference>
<comment type="similarity">
    <text evidence="3">Belongs to the ustYa family.</text>
</comment>
<dbReference type="Pfam" id="PF11807">
    <property type="entry name" value="UstYa"/>
    <property type="match status" value="1"/>
</dbReference>
<evidence type="ECO:0000256" key="1">
    <source>
        <dbReference type="ARBA" id="ARBA00004685"/>
    </source>
</evidence>
<evidence type="ECO:0000256" key="4">
    <source>
        <dbReference type="SAM" id="SignalP"/>
    </source>
</evidence>
<dbReference type="PANTHER" id="PTHR33365:SF11">
    <property type="entry name" value="TAT PATHWAY SIGNAL SEQUENCE"/>
    <property type="match status" value="1"/>
</dbReference>
<comment type="pathway">
    <text evidence="1">Mycotoxin biosynthesis.</text>
</comment>
<dbReference type="OrthoDB" id="3687641at2759"/>
<dbReference type="InterPro" id="IPR021765">
    <property type="entry name" value="UstYa-like"/>
</dbReference>
<evidence type="ECO:0000256" key="2">
    <source>
        <dbReference type="ARBA" id="ARBA00023002"/>
    </source>
</evidence>
<gene>
    <name evidence="5" type="ORF">K505DRAFT_294208</name>
</gene>
<protein>
    <recommendedName>
        <fullName evidence="7">Oxidase ustYa</fullName>
    </recommendedName>
</protein>
<dbReference type="Proteomes" id="UP000799757">
    <property type="component" value="Unassembled WGS sequence"/>
</dbReference>
<dbReference type="GO" id="GO:0043386">
    <property type="term" value="P:mycotoxin biosynthetic process"/>
    <property type="evidence" value="ECO:0007669"/>
    <property type="project" value="InterPro"/>
</dbReference>
<keyword evidence="6" id="KW-1185">Reference proteome</keyword>
<organism evidence="5 6">
    <name type="scientific">Melanomma pulvis-pyrius CBS 109.77</name>
    <dbReference type="NCBI Taxonomy" id="1314802"/>
    <lineage>
        <taxon>Eukaryota</taxon>
        <taxon>Fungi</taxon>
        <taxon>Dikarya</taxon>
        <taxon>Ascomycota</taxon>
        <taxon>Pezizomycotina</taxon>
        <taxon>Dothideomycetes</taxon>
        <taxon>Pleosporomycetidae</taxon>
        <taxon>Pleosporales</taxon>
        <taxon>Melanommataceae</taxon>
        <taxon>Melanomma</taxon>
    </lineage>
</organism>
<evidence type="ECO:0008006" key="7">
    <source>
        <dbReference type="Google" id="ProtNLM"/>
    </source>
</evidence>
<dbReference type="PANTHER" id="PTHR33365">
    <property type="entry name" value="YALI0B05434P"/>
    <property type="match status" value="1"/>
</dbReference>
<evidence type="ECO:0000256" key="3">
    <source>
        <dbReference type="ARBA" id="ARBA00035112"/>
    </source>
</evidence>
<dbReference type="AlphaFoldDB" id="A0A6A6XSW6"/>
<proteinExistence type="inferred from homology"/>